<proteinExistence type="predicted"/>
<dbReference type="Proteomes" id="UP000552700">
    <property type="component" value="Unassembled WGS sequence"/>
</dbReference>
<evidence type="ECO:0008006" key="4">
    <source>
        <dbReference type="Google" id="ProtNLM"/>
    </source>
</evidence>
<gene>
    <name evidence="2" type="ORF">FHS92_002917</name>
</gene>
<evidence type="ECO:0000256" key="1">
    <source>
        <dbReference type="SAM" id="MobiDB-lite"/>
    </source>
</evidence>
<dbReference type="RefSeq" id="WP_221231084.1">
    <property type="nucleotide sequence ID" value="NZ_JACIJP010000005.1"/>
</dbReference>
<dbReference type="EMBL" id="JACIJP010000005">
    <property type="protein sequence ID" value="MBB6125160.1"/>
    <property type="molecule type" value="Genomic_DNA"/>
</dbReference>
<feature type="region of interest" description="Disordered" evidence="1">
    <location>
        <begin position="1"/>
        <end position="45"/>
    </location>
</feature>
<name>A0A841J394_9SPHN</name>
<organism evidence="2 3">
    <name type="scientific">Sphingobium subterraneum</name>
    <dbReference type="NCBI Taxonomy" id="627688"/>
    <lineage>
        <taxon>Bacteria</taxon>
        <taxon>Pseudomonadati</taxon>
        <taxon>Pseudomonadota</taxon>
        <taxon>Alphaproteobacteria</taxon>
        <taxon>Sphingomonadales</taxon>
        <taxon>Sphingomonadaceae</taxon>
        <taxon>Sphingobium</taxon>
    </lineage>
</organism>
<dbReference type="AlphaFoldDB" id="A0A841J394"/>
<accession>A0A841J394</accession>
<reference evidence="2 3" key="1">
    <citation type="submission" date="2020-08" db="EMBL/GenBank/DDBJ databases">
        <title>Genomic Encyclopedia of Type Strains, Phase IV (KMG-IV): sequencing the most valuable type-strain genomes for metagenomic binning, comparative biology and taxonomic classification.</title>
        <authorList>
            <person name="Goeker M."/>
        </authorList>
    </citation>
    <scope>NUCLEOTIDE SEQUENCE [LARGE SCALE GENOMIC DNA]</scope>
    <source>
        <strain evidence="2 3">DSM 102255</strain>
    </source>
</reference>
<protein>
    <recommendedName>
        <fullName evidence="4">DUF5681 domain-containing protein</fullName>
    </recommendedName>
</protein>
<sequence length="159" mass="16667">MTEPETPPWKEGWKPMEGPGGPVVAGNPNWVKGMKSPNPAGRPPGLTPQTKLVQKMLENADGILDAIIAKAMEGDSASASLILARIVPALKSQAQTVQFTFDASAPVSEQAEAILTAISTGSVSPDVGRQILEAVNALSQIRASETLEARIAALEEKQS</sequence>
<comment type="caution">
    <text evidence="2">The sequence shown here is derived from an EMBL/GenBank/DDBJ whole genome shotgun (WGS) entry which is preliminary data.</text>
</comment>
<keyword evidence="3" id="KW-1185">Reference proteome</keyword>
<evidence type="ECO:0000313" key="3">
    <source>
        <dbReference type="Proteomes" id="UP000552700"/>
    </source>
</evidence>
<evidence type="ECO:0000313" key="2">
    <source>
        <dbReference type="EMBL" id="MBB6125160.1"/>
    </source>
</evidence>